<dbReference type="InterPro" id="IPR041442">
    <property type="entry name" value="PIH1D1/2/3_CS-like"/>
</dbReference>
<organism evidence="6">
    <name type="scientific">Dendroctonus ponderosae</name>
    <name type="common">Mountain pine beetle</name>
    <dbReference type="NCBI Taxonomy" id="77166"/>
    <lineage>
        <taxon>Eukaryota</taxon>
        <taxon>Metazoa</taxon>
        <taxon>Ecdysozoa</taxon>
        <taxon>Arthropoda</taxon>
        <taxon>Hexapoda</taxon>
        <taxon>Insecta</taxon>
        <taxon>Pterygota</taxon>
        <taxon>Neoptera</taxon>
        <taxon>Endopterygota</taxon>
        <taxon>Coleoptera</taxon>
        <taxon>Polyphaga</taxon>
        <taxon>Cucujiformia</taxon>
        <taxon>Curculionidae</taxon>
        <taxon>Scolytinae</taxon>
        <taxon>Dendroctonus</taxon>
    </lineage>
</organism>
<comment type="similarity">
    <text evidence="1">Belongs to the PIH1 family.</text>
</comment>
<dbReference type="EnsemblMetazoa" id="XM_019906684.1">
    <property type="protein sequence ID" value="XP_019762243.1"/>
    <property type="gene ID" value="LOC109539086"/>
</dbReference>
<dbReference type="GO" id="GO:0005737">
    <property type="term" value="C:cytoplasm"/>
    <property type="evidence" value="ECO:0007669"/>
    <property type="project" value="TreeGrafter"/>
</dbReference>
<evidence type="ECO:0000256" key="1">
    <source>
        <dbReference type="ARBA" id="ARBA00008511"/>
    </source>
</evidence>
<feature type="domain" description="PIH1 N-terminal" evidence="4">
    <location>
        <begin position="37"/>
        <end position="185"/>
    </location>
</feature>
<evidence type="ECO:0000313" key="8">
    <source>
        <dbReference type="Proteomes" id="UP000019118"/>
    </source>
</evidence>
<dbReference type="PANTHER" id="PTHR22997:SF0">
    <property type="entry name" value="PIH1 DOMAIN-CONTAINING PROTEIN 1"/>
    <property type="match status" value="1"/>
</dbReference>
<dbReference type="PANTHER" id="PTHR22997">
    <property type="entry name" value="PIH1 DOMAIN-CONTAINING PROTEIN 1"/>
    <property type="match status" value="1"/>
</dbReference>
<dbReference type="HOGENOM" id="CLU_062696_0_0_1"/>
<dbReference type="AlphaFoldDB" id="J3JXJ1"/>
<reference evidence="7" key="3">
    <citation type="submission" date="2024-08" db="UniProtKB">
        <authorList>
            <consortium name="EnsemblMetazoa"/>
        </authorList>
    </citation>
    <scope>IDENTIFICATION</scope>
</reference>
<gene>
    <name evidence="7" type="primary">109539086</name>
</gene>
<sequence>MSTAKPIYLDVDASIVENNLRLTNESEYEFSKIFEARSREPPCKTVKPRPGICVKSKEVGTDVKVFVNICTTDAIPPPKNISESELQEYIDSDDSSEFRVPMSIGEVRTEQDKKGTDVKVVDIAINPGFFTKLQSQKLFNEFFMTVVFQGVLSSKYGLQCVDNKIVLNNRKAFGTLQVHRIQQREIDEKMGIEKPLLPEVIGENGPKKVAIETISSDDISTKQPEHRLYKKKVSPNCLIGEFKLPEVIAVKDIHLDVGEDRIVLECSERGYFLDVFVPFCIRVEKCTSSFDKALKILTVVMPLIGG</sequence>
<protein>
    <recommendedName>
        <fullName evidence="2">PIH1 domain-containing protein 1</fullName>
    </recommendedName>
</protein>
<dbReference type="Proteomes" id="UP000019118">
    <property type="component" value="Unassembled WGS sequence"/>
</dbReference>
<dbReference type="GO" id="GO:0000492">
    <property type="term" value="P:box C/D snoRNP assembly"/>
    <property type="evidence" value="ECO:0007669"/>
    <property type="project" value="TreeGrafter"/>
</dbReference>
<proteinExistence type="evidence at transcript level"/>
<dbReference type="GO" id="GO:1990904">
    <property type="term" value="C:ribonucleoprotein complex"/>
    <property type="evidence" value="ECO:0007669"/>
    <property type="project" value="TreeGrafter"/>
</dbReference>
<comment type="function">
    <text evidence="3">Involved in the assembly of C/D box small nucleolar ribonucleoprotein (snoRNP) particles. Recruits the SWI/SNF complex to the core promoter of rRNA genes and enhances pre-rRNA transcription. Mediates interaction of TELO2 with the R2TP complex which is necessary for the stability of MTOR and SMG1. Positively regulates the assembly and activity of the mTORC1 complex.</text>
</comment>
<evidence type="ECO:0000256" key="3">
    <source>
        <dbReference type="ARBA" id="ARBA00046233"/>
    </source>
</evidence>
<name>J3JXJ1_DENPD</name>
<evidence type="ECO:0000313" key="7">
    <source>
        <dbReference type="EnsemblMetazoa" id="XP_019762243.1"/>
    </source>
</evidence>
<dbReference type="InterPro" id="IPR012981">
    <property type="entry name" value="PIH1_N"/>
</dbReference>
<evidence type="ECO:0000259" key="5">
    <source>
        <dbReference type="Pfam" id="PF18201"/>
    </source>
</evidence>
<dbReference type="Pfam" id="PF08190">
    <property type="entry name" value="PIH1"/>
    <property type="match status" value="1"/>
</dbReference>
<dbReference type="InterPro" id="IPR050734">
    <property type="entry name" value="PIH1/Kintoun_subfamily"/>
</dbReference>
<dbReference type="GO" id="GO:0097255">
    <property type="term" value="C:R2TP complex"/>
    <property type="evidence" value="ECO:0007669"/>
    <property type="project" value="TreeGrafter"/>
</dbReference>
<reference evidence="6" key="1">
    <citation type="journal article" date="2012" name="Insect Biochem. Mol. Biol.">
        <title>Transcriptome and full-length cDNA resources for the mountain pine beetle, Dendroctonus ponderosae Hopkins, a major insect pest of pine forests.</title>
        <authorList>
            <person name="Keeling C.I."/>
            <person name="Henderson H."/>
            <person name="Li M."/>
            <person name="Yuen M."/>
            <person name="Clark E.L."/>
            <person name="Fraser J.D."/>
            <person name="Huber D.P."/>
            <person name="Liao N.Y."/>
            <person name="Roderick Docking T."/>
            <person name="Birol I."/>
            <person name="Chan S.K."/>
            <person name="Taylor G.A."/>
            <person name="Palmquist D."/>
            <person name="Jones S.J."/>
            <person name="Bohlmann J."/>
        </authorList>
    </citation>
    <scope>NUCLEOTIDE SEQUENCE</scope>
    <source>
        <tissue evidence="6">Pupae</tissue>
    </source>
</reference>
<dbReference type="EMBL" id="BT127960">
    <property type="protein sequence ID" value="AEE62922.1"/>
    <property type="molecule type" value="mRNA"/>
</dbReference>
<evidence type="ECO:0000256" key="2">
    <source>
        <dbReference type="ARBA" id="ARBA00040540"/>
    </source>
</evidence>
<reference evidence="8" key="2">
    <citation type="journal article" date="2013" name="Genome Biol.">
        <title>Draft genome of the mountain pine beetle, Dendroctonus ponderosae Hopkins, a major forest pest.</title>
        <authorList>
            <person name="Keeling C.I."/>
            <person name="Yuen M.M."/>
            <person name="Liao N.Y."/>
            <person name="Docking T.R."/>
            <person name="Chan S.K."/>
            <person name="Taylor G.A."/>
            <person name="Palmquist D.L."/>
            <person name="Jackman S.D."/>
            <person name="Nguyen A."/>
            <person name="Li M."/>
            <person name="Henderson H."/>
            <person name="Janes J.K."/>
            <person name="Zhao Y."/>
            <person name="Pandoh P."/>
            <person name="Moore R."/>
            <person name="Sperling F.A."/>
            <person name="Huber D.P."/>
            <person name="Birol I."/>
            <person name="Jones S.J."/>
            <person name="Bohlmann J."/>
        </authorList>
    </citation>
    <scope>NUCLEOTIDE SEQUENCE</scope>
</reference>
<accession>J3JXJ1</accession>
<dbReference type="GO" id="GO:0006364">
    <property type="term" value="P:rRNA processing"/>
    <property type="evidence" value="ECO:0007669"/>
    <property type="project" value="TreeGrafter"/>
</dbReference>
<evidence type="ECO:0000313" key="6">
    <source>
        <dbReference type="EMBL" id="AEE62922.1"/>
    </source>
</evidence>
<dbReference type="OrthoDB" id="5135119at2759"/>
<dbReference type="Pfam" id="PF18201">
    <property type="entry name" value="PIH1_CS"/>
    <property type="match status" value="1"/>
</dbReference>
<keyword evidence="8" id="KW-1185">Reference proteome</keyword>
<feature type="domain" description="PIH1D1/2/3 CS-like" evidence="5">
    <location>
        <begin position="231"/>
        <end position="303"/>
    </location>
</feature>
<evidence type="ECO:0000259" key="4">
    <source>
        <dbReference type="Pfam" id="PF08190"/>
    </source>
</evidence>